<evidence type="ECO:0000313" key="2">
    <source>
        <dbReference type="Proteomes" id="UP000798662"/>
    </source>
</evidence>
<keyword evidence="2" id="KW-1185">Reference proteome</keyword>
<dbReference type="Proteomes" id="UP000798662">
    <property type="component" value="Chromosome 1"/>
</dbReference>
<proteinExistence type="predicted"/>
<organism evidence="1 2">
    <name type="scientific">Pyropia yezoensis</name>
    <name type="common">Susabi-nori</name>
    <name type="synonym">Porphyra yezoensis</name>
    <dbReference type="NCBI Taxonomy" id="2788"/>
    <lineage>
        <taxon>Eukaryota</taxon>
        <taxon>Rhodophyta</taxon>
        <taxon>Bangiophyceae</taxon>
        <taxon>Bangiales</taxon>
        <taxon>Bangiaceae</taxon>
        <taxon>Pyropia</taxon>
    </lineage>
</organism>
<name>A0ACC3BKA1_PYRYE</name>
<comment type="caution">
    <text evidence="1">The sequence shown here is derived from an EMBL/GenBank/DDBJ whole genome shotgun (WGS) entry which is preliminary data.</text>
</comment>
<reference evidence="1" key="1">
    <citation type="submission" date="2019-11" db="EMBL/GenBank/DDBJ databases">
        <title>Nori genome reveals adaptations in red seaweeds to the harsh intertidal environment.</title>
        <authorList>
            <person name="Wang D."/>
            <person name="Mao Y."/>
        </authorList>
    </citation>
    <scope>NUCLEOTIDE SEQUENCE</scope>
    <source>
        <tissue evidence="1">Gametophyte</tissue>
    </source>
</reference>
<protein>
    <submittedName>
        <fullName evidence="1">Uncharacterized protein</fullName>
    </submittedName>
</protein>
<sequence length="198" mass="20721">MVLPRLPAHPRPVTGAGNAAIRGRRRSAAQPWSPCPAAVAVASVGSGDDDDCCGGFVGSTRIVGCSSPGAGTHRCGGASQDQAATSVASLCRSPSRTDPVCNNKRRQQRASNVKKRKTAHSSPPRVGSITREQASKQASAATLNYYPPSPATRGGPMTLRSRTLVATAIMADVQHAPVSMFAELARTAYRTRRRRGSS</sequence>
<gene>
    <name evidence="1" type="ORF">I4F81_000941</name>
</gene>
<dbReference type="EMBL" id="CM020618">
    <property type="protein sequence ID" value="KAK1858332.1"/>
    <property type="molecule type" value="Genomic_DNA"/>
</dbReference>
<accession>A0ACC3BKA1</accession>
<evidence type="ECO:0000313" key="1">
    <source>
        <dbReference type="EMBL" id="KAK1858332.1"/>
    </source>
</evidence>